<dbReference type="GO" id="GO:0016301">
    <property type="term" value="F:kinase activity"/>
    <property type="evidence" value="ECO:0007669"/>
    <property type="project" value="UniProtKB-KW"/>
</dbReference>
<feature type="domain" description="Carbohydrate kinase PfkB" evidence="4">
    <location>
        <begin position="41"/>
        <end position="317"/>
    </location>
</feature>
<sequence length="328" mass="34927">MFDLVGIGNAIVDTDVEIDEVFLENESLPKGQMTLIDSNRMAELVGHLGSRAMRRRSGGSAANTIYAAQAFGLATSYVCQLGDDENGRHFYSEMHNAGIVTSQISALEAEQRSGQCLVLVTPDGQRTMCTDLGVSKDFGLEIVNESNLREARCLYIEGYLSSSKRSSQTAAYSAAIARASGSQVALTLSDISMIESCRDGLSCLLGNGVDILFCNADEALAWAKTDRLDVAVDELNDIAKELYVTMGSDGAKVCTSKGHWQINTDVVIPVDTNGAGDMFAGACLAARLKDASATEAAGFANRAAARVITQFGARLPNLAAYHQLRTTA</sequence>
<dbReference type="Gene3D" id="3.40.1190.20">
    <property type="match status" value="1"/>
</dbReference>
<protein>
    <submittedName>
        <fullName evidence="5">Sugar kinases, ribokinase family</fullName>
    </submittedName>
</protein>
<dbReference type="CDD" id="cd01168">
    <property type="entry name" value="adenosine_kinase"/>
    <property type="match status" value="1"/>
</dbReference>
<evidence type="ECO:0000256" key="2">
    <source>
        <dbReference type="ARBA" id="ARBA00022679"/>
    </source>
</evidence>
<reference evidence="5" key="1">
    <citation type="journal article" date="2011" name="Environ. Microbiol.">
        <title>Time-series analyses of Monterey Bay coastal microbial picoplankton using a 'genome proxy' microarray.</title>
        <authorList>
            <person name="Rich V.I."/>
            <person name="Pham V.D."/>
            <person name="Eppley J."/>
            <person name="Shi Y."/>
            <person name="DeLong E.F."/>
        </authorList>
    </citation>
    <scope>NUCLEOTIDE SEQUENCE</scope>
</reference>
<accession>E0XQA1</accession>
<dbReference type="EMBL" id="GU474841">
    <property type="protein sequence ID" value="ADI16592.1"/>
    <property type="molecule type" value="Genomic_DNA"/>
</dbReference>
<evidence type="ECO:0000256" key="3">
    <source>
        <dbReference type="ARBA" id="ARBA00022777"/>
    </source>
</evidence>
<dbReference type="InterPro" id="IPR029056">
    <property type="entry name" value="Ribokinase-like"/>
</dbReference>
<dbReference type="InterPro" id="IPR052700">
    <property type="entry name" value="Carb_kinase_PfkB-like"/>
</dbReference>
<dbReference type="Pfam" id="PF00294">
    <property type="entry name" value="PfkB"/>
    <property type="match status" value="1"/>
</dbReference>
<dbReference type="SUPFAM" id="SSF53613">
    <property type="entry name" value="Ribokinase-like"/>
    <property type="match status" value="1"/>
</dbReference>
<comment type="similarity">
    <text evidence="1">Belongs to the carbohydrate kinase PfkB family.</text>
</comment>
<name>E0XQA1_9GAMM</name>
<evidence type="ECO:0000259" key="4">
    <source>
        <dbReference type="Pfam" id="PF00294"/>
    </source>
</evidence>
<keyword evidence="3 5" id="KW-0418">Kinase</keyword>
<dbReference type="InterPro" id="IPR011611">
    <property type="entry name" value="PfkB_dom"/>
</dbReference>
<evidence type="ECO:0000256" key="1">
    <source>
        <dbReference type="ARBA" id="ARBA00010688"/>
    </source>
</evidence>
<organism evidence="5">
    <name type="scientific">uncultured gamma proteobacterium HF0010_01E20</name>
    <dbReference type="NCBI Taxonomy" id="710977"/>
    <lineage>
        <taxon>Bacteria</taxon>
        <taxon>Pseudomonadati</taxon>
        <taxon>Pseudomonadota</taxon>
        <taxon>Gammaproteobacteria</taxon>
        <taxon>environmental samples</taxon>
    </lineage>
</organism>
<dbReference type="AlphaFoldDB" id="E0XQA1"/>
<dbReference type="PANTHER" id="PTHR43320:SF3">
    <property type="entry name" value="CARBOHYDRATE KINASE PFKB DOMAIN-CONTAINING PROTEIN"/>
    <property type="match status" value="1"/>
</dbReference>
<evidence type="ECO:0000313" key="5">
    <source>
        <dbReference type="EMBL" id="ADI16592.1"/>
    </source>
</evidence>
<dbReference type="PANTHER" id="PTHR43320">
    <property type="entry name" value="SUGAR KINASE"/>
    <property type="match status" value="1"/>
</dbReference>
<proteinExistence type="inferred from homology"/>
<keyword evidence="2" id="KW-0808">Transferase</keyword>